<accession>A0A0N8GES3</accession>
<gene>
    <name evidence="2" type="ORF">ABB55_08820</name>
</gene>
<dbReference type="PANTHER" id="PTHR33608">
    <property type="entry name" value="BLL2464 PROTEIN"/>
    <property type="match status" value="1"/>
</dbReference>
<protein>
    <recommendedName>
        <fullName evidence="1">DUF58 domain-containing protein</fullName>
    </recommendedName>
</protein>
<dbReference type="EMBL" id="LJYW01000001">
    <property type="protein sequence ID" value="KPL52321.1"/>
    <property type="molecule type" value="Genomic_DNA"/>
</dbReference>
<evidence type="ECO:0000313" key="2">
    <source>
        <dbReference type="EMBL" id="KPL52321.1"/>
    </source>
</evidence>
<dbReference type="Proteomes" id="UP000048984">
    <property type="component" value="Unassembled WGS sequence"/>
</dbReference>
<evidence type="ECO:0000259" key="1">
    <source>
        <dbReference type="Pfam" id="PF01882"/>
    </source>
</evidence>
<dbReference type="STRING" id="665126.ABB55_08820"/>
<dbReference type="OrthoDB" id="9794556at2"/>
<organism evidence="2 3">
    <name type="scientific">Prosthecodimorpha hirschii</name>
    <dbReference type="NCBI Taxonomy" id="665126"/>
    <lineage>
        <taxon>Bacteria</taxon>
        <taxon>Pseudomonadati</taxon>
        <taxon>Pseudomonadota</taxon>
        <taxon>Alphaproteobacteria</taxon>
        <taxon>Hyphomicrobiales</taxon>
        <taxon>Ancalomicrobiaceae</taxon>
        <taxon>Prosthecodimorpha</taxon>
    </lineage>
</organism>
<reference evidence="2 3" key="1">
    <citation type="submission" date="2015-09" db="EMBL/GenBank/DDBJ databases">
        <authorList>
            <consortium name="Swine Surveillance"/>
        </authorList>
    </citation>
    <scope>NUCLEOTIDE SEQUENCE [LARGE SCALE GENOMIC DNA]</scope>
    <source>
        <strain evidence="2 3">16</strain>
    </source>
</reference>
<dbReference type="RefSeq" id="WP_054358484.1">
    <property type="nucleotide sequence ID" value="NZ_JAPCYQ010000001.1"/>
</dbReference>
<dbReference type="Pfam" id="PF01882">
    <property type="entry name" value="DUF58"/>
    <property type="match status" value="1"/>
</dbReference>
<keyword evidence="3" id="KW-1185">Reference proteome</keyword>
<feature type="domain" description="DUF58" evidence="1">
    <location>
        <begin position="58"/>
        <end position="258"/>
    </location>
</feature>
<name>A0A0N8GES3_9HYPH</name>
<dbReference type="InterPro" id="IPR002881">
    <property type="entry name" value="DUF58"/>
</dbReference>
<sequence>MKGAGVADRNGLGLVKTAKSLSAALPDLLVEARRVAATVAAGWHGRRQAGPGETFWQFRPFTAGESVGRIDWRRSARDDHLYVREREWESAHTVWLWPDLSPSMDFQSRLAPVTKRDRAVVLLLAVADLLARGGERVGVPGLLRPTPHRAAAERAAAALTHLTGREAFPDSHPIRRFSDLVLVGDFLDPIETTAAVLTRIAGSGARGHLVQVMDPVEETFPFAGRTEFRDPETGARIVAGRAEDWQAAYRDRLAAHRDQLRRLAARLGWTYLIHHTDRSAAEPLLALHGRLSASARGAGNVKAGGSVSTLEVAS</sequence>
<reference evidence="2 3" key="2">
    <citation type="submission" date="2015-10" db="EMBL/GenBank/DDBJ databases">
        <title>Draft Genome Sequence of Prosthecomicrobium hirschii ATCC 27832.</title>
        <authorList>
            <person name="Daniel J."/>
            <person name="Givan S.A."/>
            <person name="Brun Y.V."/>
            <person name="Brown P.J."/>
        </authorList>
    </citation>
    <scope>NUCLEOTIDE SEQUENCE [LARGE SCALE GENOMIC DNA]</scope>
    <source>
        <strain evidence="2 3">16</strain>
    </source>
</reference>
<evidence type="ECO:0000313" key="3">
    <source>
        <dbReference type="Proteomes" id="UP000048984"/>
    </source>
</evidence>
<comment type="caution">
    <text evidence="2">The sequence shown here is derived from an EMBL/GenBank/DDBJ whole genome shotgun (WGS) entry which is preliminary data.</text>
</comment>
<proteinExistence type="predicted"/>
<dbReference type="PANTHER" id="PTHR33608:SF6">
    <property type="entry name" value="BLL2464 PROTEIN"/>
    <property type="match status" value="1"/>
</dbReference>
<dbReference type="AlphaFoldDB" id="A0A0N8GES3"/>